<dbReference type="InterPro" id="IPR016667">
    <property type="entry name" value="Caps_polysacc_synth_CpsB/CapC"/>
</dbReference>
<protein>
    <submittedName>
        <fullName evidence="2">Capsular polysaccharide synthesis, CpsB/CapC</fullName>
        <ecNumber evidence="2">3.1.3.48</ecNumber>
    </submittedName>
</protein>
<dbReference type="AlphaFoldDB" id="J9H3X6"/>
<organism evidence="2">
    <name type="scientific">gut metagenome</name>
    <dbReference type="NCBI Taxonomy" id="749906"/>
    <lineage>
        <taxon>unclassified sequences</taxon>
        <taxon>metagenomes</taxon>
        <taxon>organismal metagenomes</taxon>
    </lineage>
</organism>
<dbReference type="GO" id="GO:0004725">
    <property type="term" value="F:protein tyrosine phosphatase activity"/>
    <property type="evidence" value="ECO:0007669"/>
    <property type="project" value="UniProtKB-EC"/>
</dbReference>
<evidence type="ECO:0000313" key="2">
    <source>
        <dbReference type="EMBL" id="EJX10708.1"/>
    </source>
</evidence>
<dbReference type="PANTHER" id="PTHR39181">
    <property type="entry name" value="TYROSINE-PROTEIN PHOSPHATASE YWQE"/>
    <property type="match status" value="1"/>
</dbReference>
<gene>
    <name evidence="2" type="ORF">EVA_00626</name>
</gene>
<dbReference type="SUPFAM" id="SSF89550">
    <property type="entry name" value="PHP domain-like"/>
    <property type="match status" value="1"/>
</dbReference>
<evidence type="ECO:0000256" key="1">
    <source>
        <dbReference type="ARBA" id="ARBA00022801"/>
    </source>
</evidence>
<dbReference type="EC" id="3.1.3.48" evidence="2"/>
<proteinExistence type="predicted"/>
<dbReference type="GO" id="GO:0030145">
    <property type="term" value="F:manganese ion binding"/>
    <property type="evidence" value="ECO:0007669"/>
    <property type="project" value="InterPro"/>
</dbReference>
<dbReference type="Gene3D" id="3.20.20.140">
    <property type="entry name" value="Metal-dependent hydrolases"/>
    <property type="match status" value="1"/>
</dbReference>
<dbReference type="PANTHER" id="PTHR39181:SF1">
    <property type="entry name" value="TYROSINE-PROTEIN PHOSPHATASE YWQE"/>
    <property type="match status" value="1"/>
</dbReference>
<sequence length="237" mass="25960">MIDMHYHILPGVDDGAKDMAMSMALARLSAAEGTHTIVCTPHMNAEEDDLAMLDLHAERLCVVQDAIDKVDLGIRLIQGVEWMLTPDLLDVVTQKGRLGKTRNFLFELNPFIPLEAAQDFVGLAVAEGLCPVLAHPERYRAVTVDSLDALLAPVVQKGGFLQVTAGSLIGHFGRSIQKTAEAIVKAFPEKIVIASDAHWPDTRPPQMKLGYEALARLDPSWAERARLNALRLIEAPL</sequence>
<name>J9H3X6_9ZZZZ</name>
<dbReference type="InterPro" id="IPR016195">
    <property type="entry name" value="Pol/histidinol_Pase-like"/>
</dbReference>
<comment type="caution">
    <text evidence="2">The sequence shown here is derived from an EMBL/GenBank/DDBJ whole genome shotgun (WGS) entry which is preliminary data.</text>
</comment>
<dbReference type="EMBL" id="AMCI01000126">
    <property type="protein sequence ID" value="EJX10708.1"/>
    <property type="molecule type" value="Genomic_DNA"/>
</dbReference>
<dbReference type="Pfam" id="PF19567">
    <property type="entry name" value="CpsB_CapC"/>
    <property type="match status" value="1"/>
</dbReference>
<accession>J9H3X6</accession>
<dbReference type="PIRSF" id="PIRSF016557">
    <property type="entry name" value="Caps_synth_CpsB"/>
    <property type="match status" value="1"/>
</dbReference>
<keyword evidence="1 2" id="KW-0378">Hydrolase</keyword>
<reference evidence="2" key="1">
    <citation type="journal article" date="2012" name="PLoS ONE">
        <title>Gene sets for utilization of primary and secondary nutrition supplies in the distal gut of endangered iberian lynx.</title>
        <authorList>
            <person name="Alcaide M."/>
            <person name="Messina E."/>
            <person name="Richter M."/>
            <person name="Bargiela R."/>
            <person name="Peplies J."/>
            <person name="Huws S.A."/>
            <person name="Newbold C.J."/>
            <person name="Golyshin P.N."/>
            <person name="Simon M.A."/>
            <person name="Lopez G."/>
            <person name="Yakimov M.M."/>
            <person name="Ferrer M."/>
        </authorList>
    </citation>
    <scope>NUCLEOTIDE SEQUENCE</scope>
</reference>